<proteinExistence type="predicted"/>
<dbReference type="RefSeq" id="WP_072852034.1">
    <property type="nucleotide sequence ID" value="NZ_FRAH01000045.1"/>
</dbReference>
<gene>
    <name evidence="1" type="ORF">SAMN02745138_02355</name>
</gene>
<evidence type="ECO:0000313" key="2">
    <source>
        <dbReference type="Proteomes" id="UP000183975"/>
    </source>
</evidence>
<keyword evidence="2" id="KW-1185">Reference proteome</keyword>
<dbReference type="OrthoDB" id="1853432at2"/>
<sequence length="107" mass="12865">MKKTPWMLGYWTLLRMSIRMKKKLPVYMPTREFIDGCWRLAFLDDMVCRHELNGVVIKGEPIVFPPKKESIPYRYKLFLEMYGEDTAEVWKKAYSKTWKRAKALRGK</sequence>
<dbReference type="EMBL" id="FRAH01000045">
    <property type="protein sequence ID" value="SHK79129.1"/>
    <property type="molecule type" value="Genomic_DNA"/>
</dbReference>
<dbReference type="Proteomes" id="UP000183975">
    <property type="component" value="Unassembled WGS sequence"/>
</dbReference>
<reference evidence="1 2" key="1">
    <citation type="submission" date="2016-11" db="EMBL/GenBank/DDBJ databases">
        <authorList>
            <person name="Jaros S."/>
            <person name="Januszkiewicz K."/>
            <person name="Wedrychowicz H."/>
        </authorList>
    </citation>
    <scope>NUCLEOTIDE SEQUENCE [LARGE SCALE GENOMIC DNA]</scope>
    <source>
        <strain evidence="1 2">DSM 14214</strain>
    </source>
</reference>
<accession>A0A1M6VCF3</accession>
<name>A0A1M6VCF3_9FIRM</name>
<protein>
    <submittedName>
        <fullName evidence="1">Uncharacterized protein</fullName>
    </submittedName>
</protein>
<evidence type="ECO:0000313" key="1">
    <source>
        <dbReference type="EMBL" id="SHK79129.1"/>
    </source>
</evidence>
<dbReference type="AlphaFoldDB" id="A0A1M6VCF3"/>
<organism evidence="1 2">
    <name type="scientific">Anaerotignum lactatifermentans DSM 14214</name>
    <dbReference type="NCBI Taxonomy" id="1121323"/>
    <lineage>
        <taxon>Bacteria</taxon>
        <taxon>Bacillati</taxon>
        <taxon>Bacillota</taxon>
        <taxon>Clostridia</taxon>
        <taxon>Lachnospirales</taxon>
        <taxon>Anaerotignaceae</taxon>
        <taxon>Anaerotignum</taxon>
    </lineage>
</organism>